<comment type="caution">
    <text evidence="1">The sequence shown here is derived from an EMBL/GenBank/DDBJ whole genome shotgun (WGS) entry which is preliminary data.</text>
</comment>
<dbReference type="EMBL" id="SRYG01000010">
    <property type="protein sequence ID" value="TGY66047.1"/>
    <property type="molecule type" value="Genomic_DNA"/>
</dbReference>
<accession>A0AC61R813</accession>
<dbReference type="Proteomes" id="UP000308836">
    <property type="component" value="Unassembled WGS sequence"/>
</dbReference>
<proteinExistence type="predicted"/>
<evidence type="ECO:0000313" key="1">
    <source>
        <dbReference type="EMBL" id="TGY66047.1"/>
    </source>
</evidence>
<protein>
    <submittedName>
        <fullName evidence="1">TrkA family potassium uptake protein</fullName>
    </submittedName>
</protein>
<keyword evidence="2" id="KW-1185">Reference proteome</keyword>
<sequence>MRRKVVIAGGRSKARSLALSMLKQGYEVTLINLSHQDCMELAMIESLTVIEGDATKPYVLEDAGIEGFDVAIALNTKDEDNLVICELCKTLFRVKKTVSLVNDPKKQDFFLKRGVDHVICALEELAELIRQQASVEEIKRVSAPKTDALHIEEVTIPKNAWCIDKPICALGLPDDVIVACINRRHDTIIPNGSTQLKAKDRLVVLTTENEKSAIRILTEKNGYGE</sequence>
<evidence type="ECO:0000313" key="2">
    <source>
        <dbReference type="Proteomes" id="UP000308836"/>
    </source>
</evidence>
<gene>
    <name evidence="1" type="ORF">E5336_06045</name>
</gene>
<reference evidence="1" key="1">
    <citation type="submission" date="2019-04" db="EMBL/GenBank/DDBJ databases">
        <title>Microbes associate with the intestines of laboratory mice.</title>
        <authorList>
            <person name="Navarre W."/>
            <person name="Wong E."/>
            <person name="Huang K."/>
            <person name="Tropini C."/>
            <person name="Ng K."/>
            <person name="Yu B."/>
        </authorList>
    </citation>
    <scope>NUCLEOTIDE SEQUENCE</scope>
    <source>
        <strain evidence="1">NM09_H32</strain>
    </source>
</reference>
<name>A0AC61R813_9FIRM</name>
<organism evidence="1 2">
    <name type="scientific">Dubosiella muris</name>
    <dbReference type="NCBI Taxonomy" id="3038133"/>
    <lineage>
        <taxon>Bacteria</taxon>
        <taxon>Bacillati</taxon>
        <taxon>Bacillota</taxon>
        <taxon>Erysipelotrichia</taxon>
        <taxon>Erysipelotrichales</taxon>
        <taxon>Erysipelotrichaceae</taxon>
        <taxon>Dubosiella</taxon>
    </lineage>
</organism>